<evidence type="ECO:0000256" key="8">
    <source>
        <dbReference type="ARBA" id="ARBA00023228"/>
    </source>
</evidence>
<keyword evidence="8" id="KW-0458">Lysosome</keyword>
<reference evidence="12 13" key="2">
    <citation type="submission" date="2018-11" db="EMBL/GenBank/DDBJ databases">
        <authorList>
            <consortium name="Pathogen Informatics"/>
        </authorList>
    </citation>
    <scope>NUCLEOTIDE SEQUENCE [LARGE SCALE GENOMIC DNA]</scope>
</reference>
<comment type="subcellular location">
    <subcellularLocation>
        <location evidence="1">Lysosome lumen</location>
    </subcellularLocation>
</comment>
<comment type="similarity">
    <text evidence="2 9">Belongs to the AB hydrolase superfamily. Lipase family.</text>
</comment>
<dbReference type="InterPro" id="IPR029058">
    <property type="entry name" value="AB_hydrolase_fold"/>
</dbReference>
<gene>
    <name evidence="12" type="ORF">NBR_LOCUS12953</name>
</gene>
<dbReference type="FunFam" id="3.40.50.1820:FF:000021">
    <property type="entry name" value="Lipase"/>
    <property type="match status" value="1"/>
</dbReference>
<feature type="domain" description="Partial AB-hydrolase lipase" evidence="11">
    <location>
        <begin position="3"/>
        <end position="65"/>
    </location>
</feature>
<keyword evidence="7" id="KW-0325">Glycoprotein</keyword>
<feature type="active site" description="Charge relay system" evidence="10">
    <location>
        <position position="345"/>
    </location>
</feature>
<dbReference type="GO" id="GO:0043202">
    <property type="term" value="C:lysosomal lumen"/>
    <property type="evidence" value="ECO:0007669"/>
    <property type="project" value="UniProtKB-SubCell"/>
</dbReference>
<dbReference type="InterPro" id="IPR025483">
    <property type="entry name" value="Lipase_euk"/>
</dbReference>
<evidence type="ECO:0000256" key="1">
    <source>
        <dbReference type="ARBA" id="ARBA00004227"/>
    </source>
</evidence>
<dbReference type="Pfam" id="PF04083">
    <property type="entry name" value="Abhydro_lipase"/>
    <property type="match status" value="1"/>
</dbReference>
<dbReference type="InterPro" id="IPR006693">
    <property type="entry name" value="AB_hydrolase_lipase"/>
</dbReference>
<keyword evidence="6" id="KW-0443">Lipid metabolism</keyword>
<evidence type="ECO:0000313" key="14">
    <source>
        <dbReference type="WBParaSite" id="NBR_0001295201-mRNA-1"/>
    </source>
</evidence>
<dbReference type="GO" id="GO:0016042">
    <property type="term" value="P:lipid catabolic process"/>
    <property type="evidence" value="ECO:0007669"/>
    <property type="project" value="UniProtKB-KW"/>
</dbReference>
<dbReference type="GO" id="GO:0016788">
    <property type="term" value="F:hydrolase activity, acting on ester bonds"/>
    <property type="evidence" value="ECO:0007669"/>
    <property type="project" value="InterPro"/>
</dbReference>
<dbReference type="PIRSF" id="PIRSF000862">
    <property type="entry name" value="Steryl_ester_lip"/>
    <property type="match status" value="1"/>
</dbReference>
<keyword evidence="4 9" id="KW-0378">Hydrolase</keyword>
<organism evidence="14">
    <name type="scientific">Nippostrongylus brasiliensis</name>
    <name type="common">Rat hookworm</name>
    <dbReference type="NCBI Taxonomy" id="27835"/>
    <lineage>
        <taxon>Eukaryota</taxon>
        <taxon>Metazoa</taxon>
        <taxon>Ecdysozoa</taxon>
        <taxon>Nematoda</taxon>
        <taxon>Chromadorea</taxon>
        <taxon>Rhabditida</taxon>
        <taxon>Rhabditina</taxon>
        <taxon>Rhabditomorpha</taxon>
        <taxon>Strongyloidea</taxon>
        <taxon>Heligmosomidae</taxon>
        <taxon>Nippostrongylus</taxon>
    </lineage>
</organism>
<proteinExistence type="inferred from homology"/>
<dbReference type="PANTHER" id="PTHR11005">
    <property type="entry name" value="LYSOSOMAL ACID LIPASE-RELATED"/>
    <property type="match status" value="1"/>
</dbReference>
<evidence type="ECO:0000256" key="10">
    <source>
        <dbReference type="PIRSR" id="PIRSR000862-1"/>
    </source>
</evidence>
<accession>A0A0N4Y9H3</accession>
<evidence type="ECO:0000256" key="9">
    <source>
        <dbReference type="PIRNR" id="PIRNR000862"/>
    </source>
</evidence>
<evidence type="ECO:0000256" key="6">
    <source>
        <dbReference type="ARBA" id="ARBA00023098"/>
    </source>
</evidence>
<sequence>MTTPQIIEHWGYPAEIHTVTTEDGYILELHRIPYGRNDPKPTQPRPVVFMQHGLECSSSNWITNLPDESAGFMFADAGFDVWLGNMRGNTYCLKHVSLSPKHDKFWEWSWDEMAKYDLESMIDTALNVTGQPHLYYMGHSQGTLTMFSKLSMDQAFSKKIRKFFALAPVGSVKHIKGLLKVLADDFGPELDGYYDMFGAGEFLPNNAFMKFVGEVICGGLKVETDLCDNVLFLIAGPESHQMNKTRTPVYLTHTPAGTSSQNIMHWLQMVKKGTVAMYDYGKKENKKKYGQEKPPEYDFTKIENPIYVYSGDSDWLADPEDISGYLMPRISHTVEKNQELNDYNHLDFIWGLRAAADIYTPVIDIIKSDLYPMH</sequence>
<dbReference type="SUPFAM" id="SSF53474">
    <property type="entry name" value="alpha/beta-Hydrolases"/>
    <property type="match status" value="1"/>
</dbReference>
<reference evidence="14" key="1">
    <citation type="submission" date="2017-02" db="UniProtKB">
        <authorList>
            <consortium name="WormBaseParasite"/>
        </authorList>
    </citation>
    <scope>IDENTIFICATION</scope>
</reference>
<evidence type="ECO:0000313" key="13">
    <source>
        <dbReference type="Proteomes" id="UP000271162"/>
    </source>
</evidence>
<evidence type="ECO:0000256" key="2">
    <source>
        <dbReference type="ARBA" id="ARBA00010701"/>
    </source>
</evidence>
<keyword evidence="3" id="KW-0732">Signal</keyword>
<dbReference type="EMBL" id="UYSL01020898">
    <property type="protein sequence ID" value="VDL76542.1"/>
    <property type="molecule type" value="Genomic_DNA"/>
</dbReference>
<evidence type="ECO:0000256" key="3">
    <source>
        <dbReference type="ARBA" id="ARBA00022729"/>
    </source>
</evidence>
<dbReference type="STRING" id="27835.A0A0N4Y9H3"/>
<evidence type="ECO:0000256" key="7">
    <source>
        <dbReference type="ARBA" id="ARBA00023180"/>
    </source>
</evidence>
<keyword evidence="13" id="KW-1185">Reference proteome</keyword>
<dbReference type="OMA" id="PHGLGME"/>
<dbReference type="Proteomes" id="UP000271162">
    <property type="component" value="Unassembled WGS sequence"/>
</dbReference>
<feature type="active site" description="Nucleophile" evidence="10">
    <location>
        <position position="140"/>
    </location>
</feature>
<protein>
    <recommendedName>
        <fullName evidence="9">Lipase</fullName>
    </recommendedName>
</protein>
<dbReference type="Gene3D" id="3.40.50.1820">
    <property type="entry name" value="alpha/beta hydrolase"/>
    <property type="match status" value="1"/>
</dbReference>
<dbReference type="WBParaSite" id="NBR_0001295201-mRNA-1">
    <property type="protein sequence ID" value="NBR_0001295201-mRNA-1"/>
    <property type="gene ID" value="NBR_0001295201"/>
</dbReference>
<keyword evidence="5 9" id="KW-0442">Lipid degradation</keyword>
<dbReference type="AlphaFoldDB" id="A0A0N4Y9H3"/>
<feature type="active site" description="Charge relay system" evidence="10">
    <location>
        <position position="314"/>
    </location>
</feature>
<evidence type="ECO:0000259" key="11">
    <source>
        <dbReference type="Pfam" id="PF04083"/>
    </source>
</evidence>
<evidence type="ECO:0000313" key="12">
    <source>
        <dbReference type="EMBL" id="VDL76542.1"/>
    </source>
</evidence>
<evidence type="ECO:0000256" key="5">
    <source>
        <dbReference type="ARBA" id="ARBA00022963"/>
    </source>
</evidence>
<name>A0A0N4Y9H3_NIPBR</name>
<evidence type="ECO:0000256" key="4">
    <source>
        <dbReference type="ARBA" id="ARBA00022801"/>
    </source>
</evidence>